<protein>
    <submittedName>
        <fullName evidence="4">CapA family protein</fullName>
    </submittedName>
</protein>
<keyword evidence="2" id="KW-0547">Nucleotide-binding</keyword>
<dbReference type="Gene3D" id="3.30.470.20">
    <property type="entry name" value="ATP-grasp fold, B domain"/>
    <property type="match status" value="2"/>
</dbReference>
<dbReference type="InterPro" id="IPR052169">
    <property type="entry name" value="CW_Biosynth-Accessory"/>
</dbReference>
<dbReference type="Pfam" id="PF09587">
    <property type="entry name" value="PGA_cap"/>
    <property type="match status" value="1"/>
</dbReference>
<proteinExistence type="inferred from homology"/>
<dbReference type="Proteomes" id="UP001219349">
    <property type="component" value="Chromosome"/>
</dbReference>
<organism evidence="4 5">
    <name type="scientific">Paracoccus fistulariae</name>
    <dbReference type="NCBI Taxonomy" id="658446"/>
    <lineage>
        <taxon>Bacteria</taxon>
        <taxon>Pseudomonadati</taxon>
        <taxon>Pseudomonadota</taxon>
        <taxon>Alphaproteobacteria</taxon>
        <taxon>Rhodobacterales</taxon>
        <taxon>Paracoccaceae</taxon>
        <taxon>Paracoccus</taxon>
    </lineage>
</organism>
<keyword evidence="2" id="KW-0067">ATP-binding</keyword>
<accession>A0ABY7SJE8</accession>
<evidence type="ECO:0000313" key="5">
    <source>
        <dbReference type="Proteomes" id="UP001219349"/>
    </source>
</evidence>
<dbReference type="PANTHER" id="PTHR33393">
    <property type="entry name" value="POLYGLUTAMINE SYNTHESIS ACCESSORY PROTEIN RV0574C-RELATED"/>
    <property type="match status" value="1"/>
</dbReference>
<feature type="domain" description="ATP-grasp" evidence="3">
    <location>
        <begin position="229"/>
        <end position="485"/>
    </location>
</feature>
<dbReference type="InterPro" id="IPR013651">
    <property type="entry name" value="ATP-grasp_RimK-type"/>
</dbReference>
<dbReference type="SUPFAM" id="SSF56059">
    <property type="entry name" value="Glutathione synthetase ATP-binding domain-like"/>
    <property type="match status" value="1"/>
</dbReference>
<sequence>MQIIESRLFQPGNIHTRRLALHVQIEGAADLEMPPAAIAELGKMLRRLQATISDCPAWRRLARAKAPVPMAGAIEVLAILTQRYALWPVKFCSWRETASANYVTSPAELERQGIALYEVKSESVGLAAARVAIAMAQAMLDGAKARALYDLFIEELTGFMAATRRETPAADSLKIAKAAIARGIPWSVLHQSHYIQLGLGQYSHVLKGSESTNTSSIGGALSRNKGIAHRILQQAGLPVAQQYVTRNASAAARFAARIGFPVVVKPRDGNMGRGVTVGVTDEAHLARAFKRAQEVSPHVLVESLIEGEEYRLLIIDGRMVAACHRRAAQVTGDGTSTVAKLIERENLRPERERVLPSSMAIMRLLKLDDNALEVLAEQGLQPDSVPKKGQTVLLRRESNVSRGGEGIDITDMIHPDNRELAVQAARIVRLDVCGVDFISTDPAVSWRDNKAAICEVNSRPGIHMQIHAMGDRGHQITDAMLDMLFPDGAPSRMPVIALIGTQDQTAQMRRRIEAAATEAASNVALISQSDTVTPLRRLTDAGALDWDAQIDAAVIEATPSQIVEEGLGVERIDLAILSPDADWQDADLVAAAIQRLAGERVVPVDDPDALGAAVRALGLDLGVVDPQIIEERAEHAQPVPRADADPDQFTALFLGDIGFGESYMSHPRLPDLQRVLGTHGHGYSLANLRGILAQSHLTVANLEVPLASRPDAGLQGNKKYLGWCDPDNTVAALQQAGIDAVTLANNHALDCGMTGLGETLTRLNDAGIAAFGAGADRDTATHPLIHRFAVGGIEQSLVIFAGFEHRPRYDRRYRWYANGARGGVAPIAADQIAQQIQSLREVLPNPTFVAFPHWGTDYEDITDSQRDSAAALVAAGVDLIIGHGAHITQQAEVIDGCPVLFNIGNFVWNTPGRFNRLDVQPIGLAVGLHFNKRQRVGPSLRIYPLLIDNDVTAFQNRPVTPEEFARAKSLIAAQLPTRPRSQSDEAGLYLEMKMRAPAKAALRTAAE</sequence>
<dbReference type="EMBL" id="CP067136">
    <property type="protein sequence ID" value="WCR06941.1"/>
    <property type="molecule type" value="Genomic_DNA"/>
</dbReference>
<evidence type="ECO:0000313" key="4">
    <source>
        <dbReference type="EMBL" id="WCR06941.1"/>
    </source>
</evidence>
<evidence type="ECO:0000259" key="3">
    <source>
        <dbReference type="PROSITE" id="PS50975"/>
    </source>
</evidence>
<comment type="similarity">
    <text evidence="1">Belongs to the CapA family.</text>
</comment>
<dbReference type="PANTHER" id="PTHR33393:SF13">
    <property type="entry name" value="PGA BIOSYNTHESIS PROTEIN CAPA"/>
    <property type="match status" value="1"/>
</dbReference>
<evidence type="ECO:0000256" key="1">
    <source>
        <dbReference type="ARBA" id="ARBA00005662"/>
    </source>
</evidence>
<dbReference type="InterPro" id="IPR029052">
    <property type="entry name" value="Metallo-depent_PP-like"/>
</dbReference>
<dbReference type="InterPro" id="IPR011761">
    <property type="entry name" value="ATP-grasp"/>
</dbReference>
<dbReference type="SUPFAM" id="SSF56300">
    <property type="entry name" value="Metallo-dependent phosphatases"/>
    <property type="match status" value="1"/>
</dbReference>
<dbReference type="InterPro" id="IPR019079">
    <property type="entry name" value="Capsule_synth_CapA"/>
</dbReference>
<keyword evidence="5" id="KW-1185">Reference proteome</keyword>
<dbReference type="SMART" id="SM00854">
    <property type="entry name" value="PGA_cap"/>
    <property type="match status" value="1"/>
</dbReference>
<dbReference type="RefSeq" id="WP_271883835.1">
    <property type="nucleotide sequence ID" value="NZ_CP067136.1"/>
</dbReference>
<reference evidence="4 5" key="1">
    <citation type="submission" date="2021-01" db="EMBL/GenBank/DDBJ databases">
        <title>Biogeographic distribution of Paracoccus.</title>
        <authorList>
            <person name="Hollensteiner J."/>
            <person name="Leineberger J."/>
            <person name="Brinkhoff T."/>
            <person name="Daniel R."/>
        </authorList>
    </citation>
    <scope>NUCLEOTIDE SEQUENCE [LARGE SCALE GENOMIC DNA]</scope>
    <source>
        <strain evidence="4 5">KCTC 22803</strain>
    </source>
</reference>
<dbReference type="Gene3D" id="3.60.21.10">
    <property type="match status" value="1"/>
</dbReference>
<dbReference type="Pfam" id="PF02786">
    <property type="entry name" value="CPSase_L_D2"/>
    <property type="match status" value="1"/>
</dbReference>
<dbReference type="InterPro" id="IPR005479">
    <property type="entry name" value="CPAse_ATP-bd"/>
</dbReference>
<name>A0ABY7SJE8_9RHOB</name>
<gene>
    <name evidence="4" type="ORF">JHX87_15960</name>
</gene>
<evidence type="ECO:0000256" key="2">
    <source>
        <dbReference type="PROSITE-ProRule" id="PRU00409"/>
    </source>
</evidence>
<dbReference type="PROSITE" id="PS50975">
    <property type="entry name" value="ATP_GRASP"/>
    <property type="match status" value="1"/>
</dbReference>
<dbReference type="Pfam" id="PF08443">
    <property type="entry name" value="RimK"/>
    <property type="match status" value="1"/>
</dbReference>